<feature type="compositionally biased region" description="Polar residues" evidence="4">
    <location>
        <begin position="1"/>
        <end position="12"/>
    </location>
</feature>
<accession>A0A6J2NIX4</accession>
<sequence length="564" mass="61168">MQTEGLQDSCATSKRKRGSLRPPTAAGSGESPRLSVPRRGRASPLARGQGRCLSEVCQPLLAAGDLREALGRTDSGNSLPWSGCEGAREPWTPGARQSCGLGALQEARGSAPPRRCGPLAPDTKNSWGASLPTTPQGQGGMSRARHMGKIRRRLEDVKSQWVRPAKTDFSDNESARLATDALLDGGPEAYWEVLHKEGEVDFLSSVEAQYIQAQAQGPPCTPETPGGAEAGTKGLDSCSLQSGTYYPAASEGSEPALLHTWASAEKPYLKETASATVYFQTDKHNNIRDLIRRCIARTSQVLAILMDVFTDVEIFCDILEAANKRGVFVCVLLDQGGVRLFQEMCDKVQISDRHLKNIAVRSVEAEVYCAKSGRKFSGQIQEKFIISDWRYVLSGSYSFTWLCGHVHRNILSKFTGQAVELFDEEFRHLYASSKPVLGLKSPQLAAPLQPPPGRLSGSSRSTSDPFSSPSTGSNPQNRSLSVSSGPGSPPAPNPPPPPRLQLYHGLCGALSPQARFSPRPHDGLPALYSNLNACRPLRLQFGQLGLVPRVAHIWRPFLQVPPHF</sequence>
<dbReference type="RefSeq" id="XP_028389880.2">
    <property type="nucleotide sequence ID" value="XM_028534079.2"/>
</dbReference>
<evidence type="ECO:0000256" key="3">
    <source>
        <dbReference type="ARBA" id="ARBA00022490"/>
    </source>
</evidence>
<feature type="region of interest" description="Disordered" evidence="4">
    <location>
        <begin position="109"/>
        <end position="143"/>
    </location>
</feature>
<dbReference type="GO" id="GO:0019901">
    <property type="term" value="F:protein kinase binding"/>
    <property type="evidence" value="ECO:0007669"/>
    <property type="project" value="TreeGrafter"/>
</dbReference>
<evidence type="ECO:0000256" key="1">
    <source>
        <dbReference type="ARBA" id="ARBA00004496"/>
    </source>
</evidence>
<feature type="compositionally biased region" description="Pro residues" evidence="4">
    <location>
        <begin position="487"/>
        <end position="499"/>
    </location>
</feature>
<dbReference type="Gene3D" id="3.30.870.10">
    <property type="entry name" value="Endonuclease Chain A"/>
    <property type="match status" value="1"/>
</dbReference>
<dbReference type="Pfam" id="PF07894">
    <property type="entry name" value="SACK1"/>
    <property type="match status" value="1"/>
</dbReference>
<dbReference type="InParanoid" id="A0A6J2NIX4"/>
<dbReference type="InterPro" id="IPR050944">
    <property type="entry name" value="FAM83"/>
</dbReference>
<dbReference type="GO" id="GO:0005737">
    <property type="term" value="C:cytoplasm"/>
    <property type="evidence" value="ECO:0007669"/>
    <property type="project" value="UniProtKB-SubCell"/>
</dbReference>
<feature type="domain" description="Scaffolding anchor of CK1" evidence="5">
    <location>
        <begin position="160"/>
        <end position="435"/>
    </location>
</feature>
<dbReference type="CTD" id="84985"/>
<name>A0A6J2NIX4_9CHIR</name>
<evidence type="ECO:0000256" key="2">
    <source>
        <dbReference type="ARBA" id="ARBA00006937"/>
    </source>
</evidence>
<dbReference type="InterPro" id="IPR012461">
    <property type="entry name" value="SACK1"/>
</dbReference>
<organism evidence="6 7">
    <name type="scientific">Phyllostomus discolor</name>
    <name type="common">pale spear-nosed bat</name>
    <dbReference type="NCBI Taxonomy" id="89673"/>
    <lineage>
        <taxon>Eukaryota</taxon>
        <taxon>Metazoa</taxon>
        <taxon>Chordata</taxon>
        <taxon>Craniata</taxon>
        <taxon>Vertebrata</taxon>
        <taxon>Euteleostomi</taxon>
        <taxon>Mammalia</taxon>
        <taxon>Eutheria</taxon>
        <taxon>Laurasiatheria</taxon>
        <taxon>Chiroptera</taxon>
        <taxon>Yangochiroptera</taxon>
        <taxon>Phyllostomidae</taxon>
        <taxon>Phyllostominae</taxon>
        <taxon>Phyllostomus</taxon>
    </lineage>
</organism>
<dbReference type="FunFam" id="3.30.870.10:FF:000004">
    <property type="entry name" value="protein FAM83H isoform X2"/>
    <property type="match status" value="1"/>
</dbReference>
<dbReference type="PANTHER" id="PTHR16181">
    <property type="entry name" value="PROTEIN FAM83A-RELATED"/>
    <property type="match status" value="1"/>
</dbReference>
<keyword evidence="3" id="KW-0963">Cytoplasm</keyword>
<protein>
    <submittedName>
        <fullName evidence="7">Protein FAM83A</fullName>
    </submittedName>
</protein>
<evidence type="ECO:0000313" key="6">
    <source>
        <dbReference type="Proteomes" id="UP000504628"/>
    </source>
</evidence>
<dbReference type="FunCoup" id="A0A6J2NIX4">
    <property type="interactions" value="125"/>
</dbReference>
<evidence type="ECO:0000259" key="5">
    <source>
        <dbReference type="Pfam" id="PF07894"/>
    </source>
</evidence>
<dbReference type="SUPFAM" id="SSF56024">
    <property type="entry name" value="Phospholipase D/nuclease"/>
    <property type="match status" value="1"/>
</dbReference>
<dbReference type="Proteomes" id="UP000504628">
    <property type="component" value="Chromosome 7"/>
</dbReference>
<dbReference type="GO" id="GO:0007173">
    <property type="term" value="P:epidermal growth factor receptor signaling pathway"/>
    <property type="evidence" value="ECO:0007669"/>
    <property type="project" value="TreeGrafter"/>
</dbReference>
<dbReference type="CDD" id="cd09181">
    <property type="entry name" value="PLDc_FAM83A_N"/>
    <property type="match status" value="1"/>
</dbReference>
<feature type="region of interest" description="Disordered" evidence="4">
    <location>
        <begin position="1"/>
        <end position="49"/>
    </location>
</feature>
<dbReference type="PANTHER" id="PTHR16181:SF29">
    <property type="entry name" value="PROTEIN FAM83A-RELATED"/>
    <property type="match status" value="1"/>
</dbReference>
<comment type="subcellular location">
    <subcellularLocation>
        <location evidence="1">Cytoplasm</location>
    </subcellularLocation>
</comment>
<dbReference type="AlphaFoldDB" id="A0A6J2NIX4"/>
<evidence type="ECO:0000313" key="7">
    <source>
        <dbReference type="RefSeq" id="XP_028389880.2"/>
    </source>
</evidence>
<reference evidence="7" key="1">
    <citation type="submission" date="2025-08" db="UniProtKB">
        <authorList>
            <consortium name="RefSeq"/>
        </authorList>
    </citation>
    <scope>IDENTIFICATION</scope>
    <source>
        <tissue evidence="7">Muscle</tissue>
    </source>
</reference>
<proteinExistence type="inferred from homology"/>
<dbReference type="OrthoDB" id="9905385at2759"/>
<evidence type="ECO:0000256" key="4">
    <source>
        <dbReference type="SAM" id="MobiDB-lite"/>
    </source>
</evidence>
<feature type="region of interest" description="Disordered" evidence="4">
    <location>
        <begin position="442"/>
        <end position="503"/>
    </location>
</feature>
<dbReference type="GeneID" id="114514875"/>
<keyword evidence="6" id="KW-1185">Reference proteome</keyword>
<comment type="similarity">
    <text evidence="2">Belongs to the FAM83 family.</text>
</comment>
<gene>
    <name evidence="7" type="primary">FAM83A</name>
</gene>
<dbReference type="KEGG" id="pdic:114514875"/>
<feature type="compositionally biased region" description="Low complexity" evidence="4">
    <location>
        <begin position="454"/>
        <end position="486"/>
    </location>
</feature>
<feature type="compositionally biased region" description="Polar residues" evidence="4">
    <location>
        <begin position="123"/>
        <end position="136"/>
    </location>
</feature>